<evidence type="ECO:0000256" key="1">
    <source>
        <dbReference type="SAM" id="MobiDB-lite"/>
    </source>
</evidence>
<keyword evidence="2" id="KW-0472">Membrane</keyword>
<dbReference type="SUPFAM" id="SSF52266">
    <property type="entry name" value="SGNH hydrolase"/>
    <property type="match status" value="1"/>
</dbReference>
<keyword evidence="5" id="KW-1185">Reference proteome</keyword>
<evidence type="ECO:0000259" key="3">
    <source>
        <dbReference type="Pfam" id="PF13472"/>
    </source>
</evidence>
<gene>
    <name evidence="4" type="ORF">SAMN02745111_01128</name>
</gene>
<dbReference type="SUPFAM" id="SSF49373">
    <property type="entry name" value="Invasin/intimin cell-adhesion fragments"/>
    <property type="match status" value="2"/>
</dbReference>
<feature type="domain" description="SGNH hydrolase-type esterase" evidence="3">
    <location>
        <begin position="256"/>
        <end position="432"/>
    </location>
</feature>
<dbReference type="AlphaFoldDB" id="A0A1T4VKQ3"/>
<dbReference type="OrthoDB" id="2513075at2"/>
<name>A0A1T4VKQ3_9FIRM</name>
<evidence type="ECO:0000256" key="2">
    <source>
        <dbReference type="SAM" id="Phobius"/>
    </source>
</evidence>
<dbReference type="Pfam" id="PF13472">
    <property type="entry name" value="Lipase_GDSL_2"/>
    <property type="match status" value="1"/>
</dbReference>
<dbReference type="EMBL" id="FUXZ01000006">
    <property type="protein sequence ID" value="SKA65550.1"/>
    <property type="molecule type" value="Genomic_DNA"/>
</dbReference>
<organism evidence="4 5">
    <name type="scientific">Eubacterium uniforme</name>
    <dbReference type="NCBI Taxonomy" id="39495"/>
    <lineage>
        <taxon>Bacteria</taxon>
        <taxon>Bacillati</taxon>
        <taxon>Bacillota</taxon>
        <taxon>Clostridia</taxon>
        <taxon>Eubacteriales</taxon>
        <taxon>Eubacteriaceae</taxon>
        <taxon>Eubacterium</taxon>
    </lineage>
</organism>
<dbReference type="STRING" id="39495.SAMN02745111_01128"/>
<evidence type="ECO:0000313" key="5">
    <source>
        <dbReference type="Proteomes" id="UP000190814"/>
    </source>
</evidence>
<proteinExistence type="predicted"/>
<reference evidence="4 5" key="1">
    <citation type="submission" date="2017-02" db="EMBL/GenBank/DDBJ databases">
        <authorList>
            <person name="Peterson S.W."/>
        </authorList>
    </citation>
    <scope>NUCLEOTIDE SEQUENCE [LARGE SCALE GENOMIC DNA]</scope>
    <source>
        <strain evidence="4 5">ATCC 35992</strain>
    </source>
</reference>
<dbReference type="InterPro" id="IPR008964">
    <property type="entry name" value="Invasin/intimin_cell_adhesion"/>
</dbReference>
<feature type="region of interest" description="Disordered" evidence="1">
    <location>
        <begin position="42"/>
        <end position="70"/>
    </location>
</feature>
<protein>
    <submittedName>
        <fullName evidence="4">Lysophospholipase L1</fullName>
    </submittedName>
</protein>
<sequence>MLKNNKTNTNKHKLTYILLPLLVVLVIVGTIFITKPYVTGANEGTANETPTEKKNEIETNAKDSKSTDTEKLAKAEPLNLNLAVTMRLFRDDVAKVKIKNLKYASKITVSSSNKNVATIKKDGTITAKHCGKADLSMNLTYKNCEKTLTFKTIVRACSYRSKKGFVIYPDESNKITATSSTKDSEVTVESSNKNIADIKDGKIIAKKTGKALISATVKKESEESKIVFAVSVKKKPELKITEKLIDDWFNGSIIAGHSIGCGFQMYCNMQYKGYLGTARHLCKNCYGVYNDNKAVTPSSLHYTVNGKKAKLKDHVKALKAKKVFINYGLNDIGEGGAPRFINAYEPFLTELCRKNPKTTVYIISPTPIYDERGGLNNSNMREINKALKKYAKKHKHVEFIDMYTPLIDSTGKLRADLCSDHYCHLTFGGYKIYGDTLKAYAKESLTKDTDKEDKEFTKKEVKKYKLTK</sequence>
<evidence type="ECO:0000313" key="4">
    <source>
        <dbReference type="EMBL" id="SKA65550.1"/>
    </source>
</evidence>
<accession>A0A1T4VKQ3</accession>
<feature type="compositionally biased region" description="Basic and acidic residues" evidence="1">
    <location>
        <begin position="50"/>
        <end position="70"/>
    </location>
</feature>
<keyword evidence="2" id="KW-0812">Transmembrane</keyword>
<dbReference type="Gene3D" id="3.40.50.1110">
    <property type="entry name" value="SGNH hydrolase"/>
    <property type="match status" value="1"/>
</dbReference>
<dbReference type="RefSeq" id="WP_078766000.1">
    <property type="nucleotide sequence ID" value="NZ_FUXZ01000006.1"/>
</dbReference>
<feature type="transmembrane region" description="Helical" evidence="2">
    <location>
        <begin position="14"/>
        <end position="33"/>
    </location>
</feature>
<dbReference type="InterPro" id="IPR036514">
    <property type="entry name" value="SGNH_hydro_sf"/>
</dbReference>
<dbReference type="InterPro" id="IPR013830">
    <property type="entry name" value="SGNH_hydro"/>
</dbReference>
<dbReference type="Gene3D" id="2.60.40.1080">
    <property type="match status" value="2"/>
</dbReference>
<keyword evidence="2" id="KW-1133">Transmembrane helix</keyword>
<dbReference type="Proteomes" id="UP000190814">
    <property type="component" value="Unassembled WGS sequence"/>
</dbReference>